<feature type="transmembrane region" description="Helical" evidence="2">
    <location>
        <begin position="231"/>
        <end position="253"/>
    </location>
</feature>
<dbReference type="Proteomes" id="UP001049200">
    <property type="component" value="Unassembled WGS sequence"/>
</dbReference>
<name>A0ABS6QZR7_9PSED</name>
<comment type="caution">
    <text evidence="4">The sequence shown here is derived from an EMBL/GenBank/DDBJ whole genome shotgun (WGS) entry which is preliminary data.</text>
</comment>
<dbReference type="EMBL" id="JAHSTU010000014">
    <property type="protein sequence ID" value="MBV4524379.1"/>
    <property type="molecule type" value="Genomic_DNA"/>
</dbReference>
<keyword evidence="2" id="KW-0472">Membrane</keyword>
<evidence type="ECO:0000313" key="5">
    <source>
        <dbReference type="Proteomes" id="UP001049200"/>
    </source>
</evidence>
<evidence type="ECO:0000259" key="3">
    <source>
        <dbReference type="Pfam" id="PF00182"/>
    </source>
</evidence>
<dbReference type="PANTHER" id="PTHR34408:SF1">
    <property type="entry name" value="GLYCOSYL HYDROLASE FAMILY 19 DOMAIN-CONTAINING PROTEIN HI_1415"/>
    <property type="match status" value="1"/>
</dbReference>
<keyword evidence="5" id="KW-1185">Reference proteome</keyword>
<proteinExistence type="predicted"/>
<sequence>MAQLDHDAATGFLRGESIADEVEQLAQELKLLRSIDANTSEIARRLGQLSQGRPAVQPGAAGSRRAPIIVNNAANDPAAARSSSRSSGSTSGARNRTGMAGERMAASPRQAGSRDASGRFVGGASTKGGANEGAGSESSARAIGSSIADAARDIGSRLTADVDNVDPTIQAAKELSGILSPAMALFKPLGRLFGRNKDAQQTKQHRESVTWLRRIWRGQADATKGQGRGGMGGMLGMLLAMVTAVLAPFKALGRMLGMGRALKAVSNLMPGRGAASGARAVRGGSRSGTPTNGPPIIDGGEGRSAKAAKGSKAGGIKGVAKSAGGGVLKAGKGLLRKIPFIGALIGGAMLANDAMAGDDPELSKDENKKNKWGNVGSGIGGIAGGLLGMLGGPAGAIAGGLIGDQLGGMVGEWLSTVDFDSVLSNISSTFSGWADGASKAASAAFEFVKTGWDGLVTSGTKAISGMADWARDTWKAVTDKVAGWKDTAADAVQSGKDYVGEKATAVKDAGSNVLYKASGGKYGGGGSAAAKDQLIKAMDEGGITDAKSKAALMANMDHESGGFTRKEENLNYSAKRLREVFPKYYKTDEDARADAGNAEAIGNKVYGGRMGNVNPGDGYKFRGRGDTQLTGRAQYEAMGKKLGVDLVNNPELAADPKYSAKIAVENWKSSGADRLAQAGDMTGARKRINGGTNGLADVNSKYDAYLAQAKAGDLTPTRRADELKVAAPTGVNAAVSSTMASVSAPKNQAATPIGVMAPTQVRSAAVANSSLPVSLAAPKVGTYAPAAADASKMKIPAVPEIKTPTGGGGGKEGPAQVSVELPLSQNVGDRGIAHASAGGLGMFPI</sequence>
<evidence type="ECO:0000256" key="2">
    <source>
        <dbReference type="SAM" id="Phobius"/>
    </source>
</evidence>
<dbReference type="PANTHER" id="PTHR34408">
    <property type="entry name" value="FAMILY PROTEIN, PUTATIVE-RELATED"/>
    <property type="match status" value="1"/>
</dbReference>
<dbReference type="InterPro" id="IPR000726">
    <property type="entry name" value="Glyco_hydro_19_cat"/>
</dbReference>
<gene>
    <name evidence="4" type="ORF">KVG88_30355</name>
</gene>
<keyword evidence="2" id="KW-0812">Transmembrane</keyword>
<evidence type="ECO:0000256" key="1">
    <source>
        <dbReference type="SAM" id="MobiDB-lite"/>
    </source>
</evidence>
<accession>A0ABS6QZR7</accession>
<feature type="compositionally biased region" description="Low complexity" evidence="1">
    <location>
        <begin position="272"/>
        <end position="288"/>
    </location>
</feature>
<evidence type="ECO:0000313" key="4">
    <source>
        <dbReference type="EMBL" id="MBV4524379.1"/>
    </source>
</evidence>
<feature type="region of interest" description="Disordered" evidence="1">
    <location>
        <begin position="74"/>
        <end position="138"/>
    </location>
</feature>
<dbReference type="Pfam" id="PF00182">
    <property type="entry name" value="Glyco_hydro_19"/>
    <property type="match status" value="1"/>
</dbReference>
<dbReference type="InterPro" id="IPR052354">
    <property type="entry name" value="Cell_Wall_Dynamics_Protein"/>
</dbReference>
<keyword evidence="2" id="KW-1133">Transmembrane helix</keyword>
<feature type="domain" description="Glycoside hydrolase family 19 catalytic" evidence="3">
    <location>
        <begin position="617"/>
        <end position="670"/>
    </location>
</feature>
<protein>
    <recommendedName>
        <fullName evidence="3">Glycoside hydrolase family 19 catalytic domain-containing protein</fullName>
    </recommendedName>
</protein>
<reference evidence="4" key="1">
    <citation type="submission" date="2021-06" db="EMBL/GenBank/DDBJ databases">
        <title>Updating the genus Pseudomonas: Description of 43 new species and partition of the Pseudomonas putida group.</title>
        <authorList>
            <person name="Girard L."/>
            <person name="Lood C."/>
            <person name="Vandamme P."/>
            <person name="Rokni-Zadeh H."/>
            <person name="Van Noort V."/>
            <person name="Hofte M."/>
            <person name="Lavigne R."/>
            <person name="De Mot R."/>
        </authorList>
    </citation>
    <scope>NUCLEOTIDE SEQUENCE</scope>
    <source>
        <strain evidence="4">SWRI74</strain>
    </source>
</reference>
<organism evidence="4 5">
    <name type="scientific">Pseudomonas azerbaijanoccidentalis</name>
    <dbReference type="NCBI Taxonomy" id="2842347"/>
    <lineage>
        <taxon>Bacteria</taxon>
        <taxon>Pseudomonadati</taxon>
        <taxon>Pseudomonadota</taxon>
        <taxon>Gammaproteobacteria</taxon>
        <taxon>Pseudomonadales</taxon>
        <taxon>Pseudomonadaceae</taxon>
        <taxon>Pseudomonas</taxon>
    </lineage>
</organism>
<dbReference type="RefSeq" id="WP_217873580.1">
    <property type="nucleotide sequence ID" value="NZ_JAHSTU010000014.1"/>
</dbReference>
<feature type="region of interest" description="Disordered" evidence="1">
    <location>
        <begin position="272"/>
        <end position="311"/>
    </location>
</feature>
<feature type="compositionally biased region" description="Low complexity" evidence="1">
    <location>
        <begin position="74"/>
        <end position="98"/>
    </location>
</feature>